<dbReference type="InterPro" id="IPR000683">
    <property type="entry name" value="Gfo/Idh/MocA-like_OxRdtase_N"/>
</dbReference>
<proteinExistence type="inferred from homology"/>
<sequence>MGNKVKWGILGNAKIAREKVIPALQKSPYCKVMAIASRNKITVKKTARLLKIEKAYGSYEELLNDKGIDAIYIPLPNHLHVEWAIKCIKAGKHVLCEKPVGLSYADALRLQEVANLHPKIKVMEGFMYHFHPQWQQAKRLVNANKIGELKMIQSFFSYYNASPDNIRNRVDVGGGGLMDIGCYCISLSRFLFGEEPTAVLGSIERDPIMNTDRLTSGILNFAKGTATFTCATQLMPYQRVNILGTLGRIEIELPFNPLPDQQTKLIVYDKDGMKEIVFEAVDQYTLQANAFSKAINDGDVVPFGLQDSLSNMKVIDAIFESERTKNRVSII</sequence>
<dbReference type="InterPro" id="IPR055170">
    <property type="entry name" value="GFO_IDH_MocA-like_dom"/>
</dbReference>
<feature type="domain" description="Gfo/Idh/MocA-like oxidoreductase N-terminal" evidence="3">
    <location>
        <begin position="6"/>
        <end position="124"/>
    </location>
</feature>
<evidence type="ECO:0000256" key="2">
    <source>
        <dbReference type="ARBA" id="ARBA00023002"/>
    </source>
</evidence>
<dbReference type="InterPro" id="IPR050984">
    <property type="entry name" value="Gfo/Idh/MocA_domain"/>
</dbReference>
<dbReference type="Gene3D" id="3.40.50.720">
    <property type="entry name" value="NAD(P)-binding Rossmann-like Domain"/>
    <property type="match status" value="1"/>
</dbReference>
<dbReference type="InterPro" id="IPR036291">
    <property type="entry name" value="NAD(P)-bd_dom_sf"/>
</dbReference>
<evidence type="ECO:0000259" key="4">
    <source>
        <dbReference type="Pfam" id="PF22725"/>
    </source>
</evidence>
<dbReference type="GO" id="GO:0016491">
    <property type="term" value="F:oxidoreductase activity"/>
    <property type="evidence" value="ECO:0007669"/>
    <property type="project" value="UniProtKB-KW"/>
</dbReference>
<name>A0AAJ6B7G5_9SPHI</name>
<dbReference type="AlphaFoldDB" id="A0AAJ6B7G5"/>
<dbReference type="SUPFAM" id="SSF51735">
    <property type="entry name" value="NAD(P)-binding Rossmann-fold domains"/>
    <property type="match status" value="1"/>
</dbReference>
<dbReference type="EMBL" id="CP119313">
    <property type="protein sequence ID" value="WEK20250.1"/>
    <property type="molecule type" value="Genomic_DNA"/>
</dbReference>
<evidence type="ECO:0000313" key="5">
    <source>
        <dbReference type="EMBL" id="WEK20250.1"/>
    </source>
</evidence>
<dbReference type="Proteomes" id="UP001214530">
    <property type="component" value="Chromosome"/>
</dbReference>
<accession>A0AAJ6B7G5</accession>
<evidence type="ECO:0000259" key="3">
    <source>
        <dbReference type="Pfam" id="PF01408"/>
    </source>
</evidence>
<dbReference type="Pfam" id="PF01408">
    <property type="entry name" value="GFO_IDH_MocA"/>
    <property type="match status" value="1"/>
</dbReference>
<organism evidence="5 6">
    <name type="scientific">Candidatus Pedobacter colombiensis</name>
    <dbReference type="NCBI Taxonomy" id="3121371"/>
    <lineage>
        <taxon>Bacteria</taxon>
        <taxon>Pseudomonadati</taxon>
        <taxon>Bacteroidota</taxon>
        <taxon>Sphingobacteriia</taxon>
        <taxon>Sphingobacteriales</taxon>
        <taxon>Sphingobacteriaceae</taxon>
        <taxon>Pedobacter</taxon>
    </lineage>
</organism>
<dbReference type="Pfam" id="PF22725">
    <property type="entry name" value="GFO_IDH_MocA_C3"/>
    <property type="match status" value="1"/>
</dbReference>
<evidence type="ECO:0000313" key="6">
    <source>
        <dbReference type="Proteomes" id="UP001214530"/>
    </source>
</evidence>
<gene>
    <name evidence="5" type="ORF">P0Y49_03685</name>
</gene>
<dbReference type="PANTHER" id="PTHR22604:SF105">
    <property type="entry name" value="TRANS-1,2-DIHYDROBENZENE-1,2-DIOL DEHYDROGENASE"/>
    <property type="match status" value="1"/>
</dbReference>
<evidence type="ECO:0000256" key="1">
    <source>
        <dbReference type="ARBA" id="ARBA00010928"/>
    </source>
</evidence>
<protein>
    <submittedName>
        <fullName evidence="5">Gfo/Idh/MocA family oxidoreductase</fullName>
    </submittedName>
</protein>
<reference evidence="5" key="1">
    <citation type="submission" date="2023-03" db="EMBL/GenBank/DDBJ databases">
        <title>Andean soil-derived lignocellulolytic bacterial consortium as a source of novel taxa and putative plastic-active enzymes.</title>
        <authorList>
            <person name="Diaz-Garcia L."/>
            <person name="Chuvochina M."/>
            <person name="Feuerriegel G."/>
            <person name="Bunk B."/>
            <person name="Sproer C."/>
            <person name="Streit W.R."/>
            <person name="Rodriguez L.M."/>
            <person name="Overmann J."/>
            <person name="Jimenez D.J."/>
        </authorList>
    </citation>
    <scope>NUCLEOTIDE SEQUENCE</scope>
    <source>
        <strain evidence="5">MAG 3858</strain>
    </source>
</reference>
<dbReference type="GO" id="GO:0000166">
    <property type="term" value="F:nucleotide binding"/>
    <property type="evidence" value="ECO:0007669"/>
    <property type="project" value="InterPro"/>
</dbReference>
<keyword evidence="2" id="KW-0560">Oxidoreductase</keyword>
<dbReference type="PANTHER" id="PTHR22604">
    <property type="entry name" value="OXIDOREDUCTASES"/>
    <property type="match status" value="1"/>
</dbReference>
<dbReference type="Gene3D" id="3.30.360.10">
    <property type="entry name" value="Dihydrodipicolinate Reductase, domain 2"/>
    <property type="match status" value="1"/>
</dbReference>
<dbReference type="SUPFAM" id="SSF55347">
    <property type="entry name" value="Glyceraldehyde-3-phosphate dehydrogenase-like, C-terminal domain"/>
    <property type="match status" value="1"/>
</dbReference>
<comment type="similarity">
    <text evidence="1">Belongs to the Gfo/Idh/MocA family.</text>
</comment>
<feature type="domain" description="GFO/IDH/MocA-like oxidoreductase" evidence="4">
    <location>
        <begin position="134"/>
        <end position="250"/>
    </location>
</feature>